<gene>
    <name evidence="2" type="ORF">ERS852582_00091</name>
</gene>
<dbReference type="AlphaFoldDB" id="A0A173QWM0"/>
<dbReference type="InterPro" id="IPR001387">
    <property type="entry name" value="Cro/C1-type_HTH"/>
</dbReference>
<dbReference type="GO" id="GO:0003677">
    <property type="term" value="F:DNA binding"/>
    <property type="evidence" value="ECO:0007669"/>
    <property type="project" value="InterPro"/>
</dbReference>
<feature type="domain" description="HTH cro/C1-type" evidence="1">
    <location>
        <begin position="7"/>
        <end position="64"/>
    </location>
</feature>
<dbReference type="PANTHER" id="PTHR37301:SF1">
    <property type="entry name" value="DNA-BINDING PROTEIN"/>
    <property type="match status" value="1"/>
</dbReference>
<evidence type="ECO:0000313" key="3">
    <source>
        <dbReference type="Proteomes" id="UP000095649"/>
    </source>
</evidence>
<dbReference type="OrthoDB" id="9804186at2"/>
<dbReference type="Proteomes" id="UP000095649">
    <property type="component" value="Unassembled WGS sequence"/>
</dbReference>
<protein>
    <submittedName>
        <fullName evidence="2">Predicted transcriptional regulator</fullName>
    </submittedName>
</protein>
<dbReference type="Pfam" id="PF13443">
    <property type="entry name" value="HTH_26"/>
    <property type="match status" value="1"/>
</dbReference>
<evidence type="ECO:0000313" key="2">
    <source>
        <dbReference type="EMBL" id="CUM69678.1"/>
    </source>
</evidence>
<dbReference type="EMBL" id="CYXN01000001">
    <property type="protein sequence ID" value="CUM69678.1"/>
    <property type="molecule type" value="Genomic_DNA"/>
</dbReference>
<evidence type="ECO:0000259" key="1">
    <source>
        <dbReference type="Pfam" id="PF13443"/>
    </source>
</evidence>
<name>A0A173QWM0_9FIRM</name>
<organism evidence="2 3">
    <name type="scientific">Faecalibacterium prausnitzii</name>
    <dbReference type="NCBI Taxonomy" id="853"/>
    <lineage>
        <taxon>Bacteria</taxon>
        <taxon>Bacillati</taxon>
        <taxon>Bacillota</taxon>
        <taxon>Clostridia</taxon>
        <taxon>Eubacteriales</taxon>
        <taxon>Oscillospiraceae</taxon>
        <taxon>Faecalibacterium</taxon>
    </lineage>
</organism>
<sequence>MQISYDKLWKLLIDKKMSKTELKDLAGISFNIIAKLGKCEAVSMESMYKICTALDCNIGDIVEFLKPGVI</sequence>
<dbReference type="PANTHER" id="PTHR37301">
    <property type="entry name" value="DNA-BINDING PROTEIN-RELATED"/>
    <property type="match status" value="1"/>
</dbReference>
<proteinExistence type="predicted"/>
<accession>A0A173QWM0</accession>
<dbReference type="Gene3D" id="1.10.260.40">
    <property type="entry name" value="lambda repressor-like DNA-binding domains"/>
    <property type="match status" value="1"/>
</dbReference>
<dbReference type="RefSeq" id="WP_055184883.1">
    <property type="nucleotide sequence ID" value="NZ_CYXN01000001.1"/>
</dbReference>
<dbReference type="SUPFAM" id="SSF47413">
    <property type="entry name" value="lambda repressor-like DNA-binding domains"/>
    <property type="match status" value="1"/>
</dbReference>
<reference evidence="2 3" key="1">
    <citation type="submission" date="2015-09" db="EMBL/GenBank/DDBJ databases">
        <authorList>
            <consortium name="Pathogen Informatics"/>
        </authorList>
    </citation>
    <scope>NUCLEOTIDE SEQUENCE [LARGE SCALE GENOMIC DNA]</scope>
    <source>
        <strain evidence="2 3">2789STDY5834970</strain>
    </source>
</reference>
<dbReference type="InterPro" id="IPR010982">
    <property type="entry name" value="Lambda_DNA-bd_dom_sf"/>
</dbReference>